<dbReference type="VEuPathDB" id="FungiDB:TRIVIDRAFT_61247"/>
<sequence length="291" mass="32626">MAEYACSSQSSESTSELPPLEELLRDVPIKPISRSEQAISKQRDCGDGENTRESSIDKDITNKRSISSSSRTSSSRTSSDRISIDMACATGNRETNSPEFDPIPPLTDTSSAIFVPIAESTKLLSPPQFVPGSFDYHRAALNILTNHEATVRNNIQSYYQREMLRINREAEARDPSFDYFTAVANVRKEHEAALKQDMDTMIANMRERDNPAIDYNIKSMPYPDMDKVPVTYVLVNSPRESAARDVMRVIAAATKEISSFDNHVRCMSDAIKMQMQAAALREKQQGRMNID</sequence>
<dbReference type="RefSeq" id="XP_013958661.1">
    <property type="nucleotide sequence ID" value="XM_014103186.1"/>
</dbReference>
<comment type="caution">
    <text evidence="2">The sequence shown here is derived from an EMBL/GenBank/DDBJ whole genome shotgun (WGS) entry which is preliminary data.</text>
</comment>
<evidence type="ECO:0000313" key="2">
    <source>
        <dbReference type="EMBL" id="EHK24454.1"/>
    </source>
</evidence>
<proteinExistence type="predicted"/>
<gene>
    <name evidence="2" type="ORF">TRIVIDRAFT_61247</name>
</gene>
<dbReference type="eggNOG" id="ENOG502RMMR">
    <property type="taxonomic scope" value="Eukaryota"/>
</dbReference>
<dbReference type="HOGENOM" id="CLU_956639_0_0_1"/>
<dbReference type="AlphaFoldDB" id="G9MM85"/>
<evidence type="ECO:0000256" key="1">
    <source>
        <dbReference type="SAM" id="MobiDB-lite"/>
    </source>
</evidence>
<feature type="compositionally biased region" description="Basic and acidic residues" evidence="1">
    <location>
        <begin position="41"/>
        <end position="62"/>
    </location>
</feature>
<feature type="compositionally biased region" description="Low complexity" evidence="1">
    <location>
        <begin position="7"/>
        <end position="21"/>
    </location>
</feature>
<organism evidence="2 3">
    <name type="scientific">Hypocrea virens (strain Gv29-8 / FGSC 10586)</name>
    <name type="common">Gliocladium virens</name>
    <name type="synonym">Trichoderma virens</name>
    <dbReference type="NCBI Taxonomy" id="413071"/>
    <lineage>
        <taxon>Eukaryota</taxon>
        <taxon>Fungi</taxon>
        <taxon>Dikarya</taxon>
        <taxon>Ascomycota</taxon>
        <taxon>Pezizomycotina</taxon>
        <taxon>Sordariomycetes</taxon>
        <taxon>Hypocreomycetidae</taxon>
        <taxon>Hypocreales</taxon>
        <taxon>Hypocreaceae</taxon>
        <taxon>Trichoderma</taxon>
    </lineage>
</organism>
<dbReference type="STRING" id="413071.G9MM85"/>
<keyword evidence="3" id="KW-1185">Reference proteome</keyword>
<dbReference type="Proteomes" id="UP000007115">
    <property type="component" value="Unassembled WGS sequence"/>
</dbReference>
<evidence type="ECO:0000313" key="3">
    <source>
        <dbReference type="Proteomes" id="UP000007115"/>
    </source>
</evidence>
<dbReference type="EMBL" id="ABDF02000004">
    <property type="protein sequence ID" value="EHK24454.1"/>
    <property type="molecule type" value="Genomic_DNA"/>
</dbReference>
<feature type="region of interest" description="Disordered" evidence="1">
    <location>
        <begin position="1"/>
        <end position="83"/>
    </location>
</feature>
<protein>
    <submittedName>
        <fullName evidence="2">Uncharacterized protein</fullName>
    </submittedName>
</protein>
<dbReference type="GeneID" id="25796197"/>
<accession>G9MM85</accession>
<name>G9MM85_HYPVG</name>
<reference evidence="2 3" key="1">
    <citation type="journal article" date="2011" name="Genome Biol.">
        <title>Comparative genome sequence analysis underscores mycoparasitism as the ancestral life style of Trichoderma.</title>
        <authorList>
            <person name="Kubicek C.P."/>
            <person name="Herrera-Estrella A."/>
            <person name="Seidl-Seiboth V."/>
            <person name="Martinez D.A."/>
            <person name="Druzhinina I.S."/>
            <person name="Thon M."/>
            <person name="Zeilinger S."/>
            <person name="Casas-Flores S."/>
            <person name="Horwitz B.A."/>
            <person name="Mukherjee P.K."/>
            <person name="Mukherjee M."/>
            <person name="Kredics L."/>
            <person name="Alcaraz L.D."/>
            <person name="Aerts A."/>
            <person name="Antal Z."/>
            <person name="Atanasova L."/>
            <person name="Cervantes-Badillo M.G."/>
            <person name="Challacombe J."/>
            <person name="Chertkov O."/>
            <person name="McCluskey K."/>
            <person name="Coulpier F."/>
            <person name="Deshpande N."/>
            <person name="von Doehren H."/>
            <person name="Ebbole D.J."/>
            <person name="Esquivel-Naranjo E.U."/>
            <person name="Fekete E."/>
            <person name="Flipphi M."/>
            <person name="Glaser F."/>
            <person name="Gomez-Rodriguez E.Y."/>
            <person name="Gruber S."/>
            <person name="Han C."/>
            <person name="Henrissat B."/>
            <person name="Hermosa R."/>
            <person name="Hernandez-Onate M."/>
            <person name="Karaffa L."/>
            <person name="Kosti I."/>
            <person name="Le Crom S."/>
            <person name="Lindquist E."/>
            <person name="Lucas S."/>
            <person name="Luebeck M."/>
            <person name="Luebeck P.S."/>
            <person name="Margeot A."/>
            <person name="Metz B."/>
            <person name="Misra M."/>
            <person name="Nevalainen H."/>
            <person name="Omann M."/>
            <person name="Packer N."/>
            <person name="Perrone G."/>
            <person name="Uresti-Rivera E.E."/>
            <person name="Salamov A."/>
            <person name="Schmoll M."/>
            <person name="Seiboth B."/>
            <person name="Shapiro H."/>
            <person name="Sukno S."/>
            <person name="Tamayo-Ramos J.A."/>
            <person name="Tisch D."/>
            <person name="Wiest A."/>
            <person name="Wilkinson H.H."/>
            <person name="Zhang M."/>
            <person name="Coutinho P.M."/>
            <person name="Kenerley C.M."/>
            <person name="Monte E."/>
            <person name="Baker S.E."/>
            <person name="Grigoriev I.V."/>
        </authorList>
    </citation>
    <scope>NUCLEOTIDE SEQUENCE [LARGE SCALE GENOMIC DNA]</scope>
    <source>
        <strain evidence="3">Gv29-8 / FGSC 10586</strain>
    </source>
</reference>
<feature type="compositionally biased region" description="Low complexity" evidence="1">
    <location>
        <begin position="64"/>
        <end position="77"/>
    </location>
</feature>
<dbReference type="OMA" id="ISIDMAC"/>
<dbReference type="InParanoid" id="G9MM85"/>
<dbReference type="OrthoDB" id="4900256at2759"/>